<organism evidence="2 3">
    <name type="scientific">Microthlaspi erraticum</name>
    <dbReference type="NCBI Taxonomy" id="1685480"/>
    <lineage>
        <taxon>Eukaryota</taxon>
        <taxon>Viridiplantae</taxon>
        <taxon>Streptophyta</taxon>
        <taxon>Embryophyta</taxon>
        <taxon>Tracheophyta</taxon>
        <taxon>Spermatophyta</taxon>
        <taxon>Magnoliopsida</taxon>
        <taxon>eudicotyledons</taxon>
        <taxon>Gunneridae</taxon>
        <taxon>Pentapetalae</taxon>
        <taxon>rosids</taxon>
        <taxon>malvids</taxon>
        <taxon>Brassicales</taxon>
        <taxon>Brassicaceae</taxon>
        <taxon>Coluteocarpeae</taxon>
        <taxon>Microthlaspi</taxon>
    </lineage>
</organism>
<dbReference type="PANTHER" id="PTHR31111">
    <property type="entry name" value="BNAA05G37150D PROTEIN-RELATED"/>
    <property type="match status" value="1"/>
</dbReference>
<evidence type="ECO:0000313" key="3">
    <source>
        <dbReference type="Proteomes" id="UP000467841"/>
    </source>
</evidence>
<dbReference type="SMART" id="SM00256">
    <property type="entry name" value="FBOX"/>
    <property type="match status" value="1"/>
</dbReference>
<evidence type="ECO:0000313" key="2">
    <source>
        <dbReference type="EMBL" id="CAA7028802.1"/>
    </source>
</evidence>
<reference evidence="2" key="1">
    <citation type="submission" date="2020-01" db="EMBL/GenBank/DDBJ databases">
        <authorList>
            <person name="Mishra B."/>
        </authorList>
    </citation>
    <scope>NUCLEOTIDE SEQUENCE [LARGE SCALE GENOMIC DNA]</scope>
</reference>
<dbReference type="PANTHER" id="PTHR31111:SF138">
    <property type="entry name" value="F-BOX ASSOCIATED DOMAIN-CONTAINING PROTEIN"/>
    <property type="match status" value="1"/>
</dbReference>
<accession>A0A6D2IUS4</accession>
<dbReference type="Pfam" id="PF00646">
    <property type="entry name" value="F-box"/>
    <property type="match status" value="1"/>
</dbReference>
<keyword evidence="3" id="KW-1185">Reference proteome</keyword>
<dbReference type="InterPro" id="IPR017451">
    <property type="entry name" value="F-box-assoc_interact_dom"/>
</dbReference>
<dbReference type="SUPFAM" id="SSF81383">
    <property type="entry name" value="F-box domain"/>
    <property type="match status" value="1"/>
</dbReference>
<dbReference type="Gene3D" id="1.20.1280.50">
    <property type="match status" value="1"/>
</dbReference>
<dbReference type="Proteomes" id="UP000467841">
    <property type="component" value="Unassembled WGS sequence"/>
</dbReference>
<dbReference type="InterPro" id="IPR013187">
    <property type="entry name" value="F-box-assoc_dom_typ3"/>
</dbReference>
<dbReference type="PROSITE" id="PS50181">
    <property type="entry name" value="FBOX"/>
    <property type="match status" value="1"/>
</dbReference>
<proteinExistence type="predicted"/>
<dbReference type="CDD" id="cd22157">
    <property type="entry name" value="F-box_AtFBW1-like"/>
    <property type="match status" value="1"/>
</dbReference>
<dbReference type="InterPro" id="IPR036047">
    <property type="entry name" value="F-box-like_dom_sf"/>
</dbReference>
<dbReference type="InterPro" id="IPR001810">
    <property type="entry name" value="F-box_dom"/>
</dbReference>
<dbReference type="AlphaFoldDB" id="A0A6D2IUS4"/>
<feature type="domain" description="F-box" evidence="1">
    <location>
        <begin position="1"/>
        <end position="48"/>
    </location>
</feature>
<sequence>MWEFPVDLVTEILIRLPEKSLMRFKCVSKQWSSLISCRYFCDRVFTLTRQKQQQPRLYMSLVDDDGQRELLPMSSTSPDNTCFVVDQDLSIPGMGGLFLNGARGLMCFSRRKKACIYNPSTKQILTLPRVNPDIRAEQGQRKHPNRYYIGHDPVTDQYKILCTIMTSSQYFRYLNSEHWVFVLEARGSWKKVVTHENYHPHAPFTLGRSISSGSVIRYMAWRDNYNCEVVCFDVRSEELTTILVPRTVGLYVPMRVFNLKADLIEYGGDIAIFEHSYLQEGGASELWVFETEWTRKKSLVLQPCQRHLVHDVELIVKGITQDGKVILVPPLEMSHGFYMLCYDLQSNDLRKVEIQGIPQFWYDKEDDKKSYFDLSYIDQSENVIYLET</sequence>
<evidence type="ECO:0000259" key="1">
    <source>
        <dbReference type="PROSITE" id="PS50181"/>
    </source>
</evidence>
<name>A0A6D2IUS4_9BRAS</name>
<dbReference type="NCBIfam" id="TIGR01640">
    <property type="entry name" value="F_box_assoc_1"/>
    <property type="match status" value="1"/>
</dbReference>
<comment type="caution">
    <text evidence="2">The sequence shown here is derived from an EMBL/GenBank/DDBJ whole genome shotgun (WGS) entry which is preliminary data.</text>
</comment>
<dbReference type="OrthoDB" id="1084782at2759"/>
<dbReference type="Pfam" id="PF08268">
    <property type="entry name" value="FBA_3"/>
    <property type="match status" value="1"/>
</dbReference>
<gene>
    <name evidence="2" type="ORF">MERR_LOCUS16037</name>
</gene>
<dbReference type="EMBL" id="CACVBM020001074">
    <property type="protein sequence ID" value="CAA7028802.1"/>
    <property type="molecule type" value="Genomic_DNA"/>
</dbReference>
<protein>
    <recommendedName>
        <fullName evidence="1">F-box domain-containing protein</fullName>
    </recommendedName>
</protein>